<feature type="compositionally biased region" description="Gly residues" evidence="1">
    <location>
        <begin position="310"/>
        <end position="319"/>
    </location>
</feature>
<dbReference type="InterPro" id="IPR023393">
    <property type="entry name" value="START-like_dom_sf"/>
</dbReference>
<proteinExistence type="predicted"/>
<feature type="domain" description="Coenzyme Q-binding protein COQ10 START" evidence="2">
    <location>
        <begin position="11"/>
        <end position="131"/>
    </location>
</feature>
<gene>
    <name evidence="3" type="ORF">RM50_11045</name>
</gene>
<dbReference type="PANTHER" id="PTHR33824:SF7">
    <property type="entry name" value="POLYKETIDE CYCLASE_DEHYDRASE AND LIPID TRANSPORT SUPERFAMILY PROTEIN"/>
    <property type="match status" value="1"/>
</dbReference>
<accession>A0A0B4CZI4</accession>
<evidence type="ECO:0000256" key="1">
    <source>
        <dbReference type="SAM" id="MobiDB-lite"/>
    </source>
</evidence>
<feature type="compositionally biased region" description="Basic and acidic residues" evidence="1">
    <location>
        <begin position="296"/>
        <end position="307"/>
    </location>
</feature>
<sequence>MSTKVEKRILVNVPVSTAYNQWTQFEEFPHFMGGVKSVTQLSDDRLEWVAEIGGVRRQWEARILEQVPDRKVAWAATEGATNAGAVEFEDVGGGQTSIRLTLEYEPEGIVEKVGDKLNVVDRQAEADLQRFKEFIEDEGYASGAWRGSVNTGAAVGTPGVEHAGASRGDSGKAGVSGKVAAGVGIAAAAGAAAAMAAGANKDKDATVIDTAHAVPAEPVVPAEPLTTGSTAGSAEAGTGIHAAGTTSGTTSSAGSSGSVADLDDGRIGHPFDQTNGLVDTTGESDDTLEGENLSAGERRADDRRDDGGLPPVGGNLGGH</sequence>
<dbReference type="InterPro" id="IPR047137">
    <property type="entry name" value="ORF3"/>
</dbReference>
<dbReference type="Proteomes" id="UP000031196">
    <property type="component" value="Unassembled WGS sequence"/>
</dbReference>
<dbReference type="RefSeq" id="WP_043452548.1">
    <property type="nucleotide sequence ID" value="NZ_JWTB01000020.1"/>
</dbReference>
<dbReference type="PANTHER" id="PTHR33824">
    <property type="entry name" value="POLYKETIDE CYCLASE/DEHYDRASE AND LIPID TRANSPORT SUPERFAMILY PROTEIN"/>
    <property type="match status" value="1"/>
</dbReference>
<dbReference type="EMBL" id="JWTB01000020">
    <property type="protein sequence ID" value="KIC66589.1"/>
    <property type="molecule type" value="Genomic_DNA"/>
</dbReference>
<evidence type="ECO:0000259" key="2">
    <source>
        <dbReference type="Pfam" id="PF03364"/>
    </source>
</evidence>
<evidence type="ECO:0000313" key="4">
    <source>
        <dbReference type="Proteomes" id="UP000031196"/>
    </source>
</evidence>
<feature type="compositionally biased region" description="Low complexity" evidence="1">
    <location>
        <begin position="218"/>
        <end position="260"/>
    </location>
</feature>
<dbReference type="InterPro" id="IPR005031">
    <property type="entry name" value="COQ10_START"/>
</dbReference>
<feature type="region of interest" description="Disordered" evidence="1">
    <location>
        <begin position="218"/>
        <end position="319"/>
    </location>
</feature>
<dbReference type="Pfam" id="PF03364">
    <property type="entry name" value="Polyketide_cyc"/>
    <property type="match status" value="1"/>
</dbReference>
<dbReference type="SUPFAM" id="SSF55961">
    <property type="entry name" value="Bet v1-like"/>
    <property type="match status" value="1"/>
</dbReference>
<dbReference type="OrthoDB" id="3695445at2"/>
<dbReference type="CDD" id="cd07817">
    <property type="entry name" value="SRPBCC_8"/>
    <property type="match status" value="1"/>
</dbReference>
<name>A0A0B4CZI4_PSEPS</name>
<dbReference type="AlphaFoldDB" id="A0A0B4CZI4"/>
<evidence type="ECO:0000313" key="3">
    <source>
        <dbReference type="EMBL" id="KIC66589.1"/>
    </source>
</evidence>
<reference evidence="3 4" key="1">
    <citation type="submission" date="2014-12" db="EMBL/GenBank/DDBJ databases">
        <title>Genome sequencing of Arthrobacter phenanthrenivorans SWC37.</title>
        <authorList>
            <person name="Tan P.W."/>
            <person name="Chan K.-G."/>
        </authorList>
    </citation>
    <scope>NUCLEOTIDE SEQUENCE [LARGE SCALE GENOMIC DNA]</scope>
    <source>
        <strain evidence="3 4">SWC37</strain>
    </source>
</reference>
<dbReference type="Gene3D" id="3.30.530.20">
    <property type="match status" value="1"/>
</dbReference>
<protein>
    <submittedName>
        <fullName evidence="3">Cyclase</fullName>
    </submittedName>
</protein>
<organism evidence="3 4">
    <name type="scientific">Pseudarthrobacter phenanthrenivorans</name>
    <name type="common">Arthrobacter phenanthrenivorans</name>
    <dbReference type="NCBI Taxonomy" id="361575"/>
    <lineage>
        <taxon>Bacteria</taxon>
        <taxon>Bacillati</taxon>
        <taxon>Actinomycetota</taxon>
        <taxon>Actinomycetes</taxon>
        <taxon>Micrococcales</taxon>
        <taxon>Micrococcaceae</taxon>
        <taxon>Pseudarthrobacter</taxon>
    </lineage>
</organism>
<comment type="caution">
    <text evidence="3">The sequence shown here is derived from an EMBL/GenBank/DDBJ whole genome shotgun (WGS) entry which is preliminary data.</text>
</comment>